<name>A0AAD6SYV2_9AGAR</name>
<evidence type="ECO:0008006" key="3">
    <source>
        <dbReference type="Google" id="ProtNLM"/>
    </source>
</evidence>
<dbReference type="AlphaFoldDB" id="A0AAD6SYV2"/>
<accession>A0AAD6SYV2</accession>
<dbReference type="SUPFAM" id="SSF52047">
    <property type="entry name" value="RNI-like"/>
    <property type="match status" value="1"/>
</dbReference>
<evidence type="ECO:0000313" key="1">
    <source>
        <dbReference type="EMBL" id="KAJ7035365.1"/>
    </source>
</evidence>
<dbReference type="InterPro" id="IPR032675">
    <property type="entry name" value="LRR_dom_sf"/>
</dbReference>
<comment type="caution">
    <text evidence="1">The sequence shown here is derived from an EMBL/GenBank/DDBJ whole genome shotgun (WGS) entry which is preliminary data.</text>
</comment>
<gene>
    <name evidence="1" type="ORF">C8F04DRAFT_1258906</name>
</gene>
<keyword evidence="2" id="KW-1185">Reference proteome</keyword>
<dbReference type="EMBL" id="JARJCM010000050">
    <property type="protein sequence ID" value="KAJ7035365.1"/>
    <property type="molecule type" value="Genomic_DNA"/>
</dbReference>
<organism evidence="1 2">
    <name type="scientific">Mycena alexandri</name>
    <dbReference type="NCBI Taxonomy" id="1745969"/>
    <lineage>
        <taxon>Eukaryota</taxon>
        <taxon>Fungi</taxon>
        <taxon>Dikarya</taxon>
        <taxon>Basidiomycota</taxon>
        <taxon>Agaricomycotina</taxon>
        <taxon>Agaricomycetes</taxon>
        <taxon>Agaricomycetidae</taxon>
        <taxon>Agaricales</taxon>
        <taxon>Marasmiineae</taxon>
        <taxon>Mycenaceae</taxon>
        <taxon>Mycena</taxon>
    </lineage>
</organism>
<dbReference type="Proteomes" id="UP001218188">
    <property type="component" value="Unassembled WGS sequence"/>
</dbReference>
<evidence type="ECO:0000313" key="2">
    <source>
        <dbReference type="Proteomes" id="UP001218188"/>
    </source>
</evidence>
<dbReference type="Gene3D" id="3.80.10.10">
    <property type="entry name" value="Ribonuclease Inhibitor"/>
    <property type="match status" value="1"/>
</dbReference>
<protein>
    <recommendedName>
        <fullName evidence="3">F-box domain-containing protein</fullName>
    </recommendedName>
</protein>
<sequence length="470" mass="52891">MAHSVLDGDHMSEAYIRSITSFNIALSTVRFDQIPPEIVTDILLLVPTEYNGPIDHRRRIFYHLGRVCRSFYCTIQGNGRFWNWITIDEDTDLTRLAEHVALTRDVEISLDLTMSWVTGLPEPFRSATRGMLANDERSAACEAFYLRWLTSTFNVFAPKFHNCVRMHVWTTLDVHTRLLFRVFADLDGAHIQELVFHVQVGQMEEQRVTPLRPLFRGETPALKYLLLKDVYLLGLRPMASTLTHLVLQMESEHQVLTGPDLHTLLQDTSALTSLSMDGVRIDHSDPHLGQPLQLNFLTEFHLVACDDISLIPITELDMPSLRTLRVTAYPRVALSLITMGANICSTITSLVAGFRVFPPSVADLATFLKAFSRLENLDLRPMVEVGLVLNAVFTHCSDLSPALRCIWLPEKLDDTMIAGIIAKANATHFGADLHLVTLKGHKLDGRIPYESSIREGGLISRALGYDTFNS</sequence>
<proteinExistence type="predicted"/>
<reference evidence="1" key="1">
    <citation type="submission" date="2023-03" db="EMBL/GenBank/DDBJ databases">
        <title>Massive genome expansion in bonnet fungi (Mycena s.s.) driven by repeated elements and novel gene families across ecological guilds.</title>
        <authorList>
            <consortium name="Lawrence Berkeley National Laboratory"/>
            <person name="Harder C.B."/>
            <person name="Miyauchi S."/>
            <person name="Viragh M."/>
            <person name="Kuo A."/>
            <person name="Thoen E."/>
            <person name="Andreopoulos B."/>
            <person name="Lu D."/>
            <person name="Skrede I."/>
            <person name="Drula E."/>
            <person name="Henrissat B."/>
            <person name="Morin E."/>
            <person name="Kohler A."/>
            <person name="Barry K."/>
            <person name="LaButti K."/>
            <person name="Morin E."/>
            <person name="Salamov A."/>
            <person name="Lipzen A."/>
            <person name="Mereny Z."/>
            <person name="Hegedus B."/>
            <person name="Baldrian P."/>
            <person name="Stursova M."/>
            <person name="Weitz H."/>
            <person name="Taylor A."/>
            <person name="Grigoriev I.V."/>
            <person name="Nagy L.G."/>
            <person name="Martin F."/>
            <person name="Kauserud H."/>
        </authorList>
    </citation>
    <scope>NUCLEOTIDE SEQUENCE</scope>
    <source>
        <strain evidence="1">CBHHK200</strain>
    </source>
</reference>